<reference evidence="2" key="1">
    <citation type="submission" date="2023-04" db="EMBL/GenBank/DDBJ databases">
        <title>Comparative genomic analysis of Cohnella hashimotonis sp. nov., isolated from the International Space Station.</title>
        <authorList>
            <person name="Venkateswaran K."/>
            <person name="Simpson A."/>
        </authorList>
    </citation>
    <scope>NUCLEOTIDE SEQUENCE</scope>
    <source>
        <strain evidence="2">F6_2S_P_1</strain>
    </source>
</reference>
<proteinExistence type="predicted"/>
<name>A0ABT6TRD3_9BACL</name>
<evidence type="ECO:0000259" key="1">
    <source>
        <dbReference type="Pfam" id="PF12728"/>
    </source>
</evidence>
<dbReference type="RefSeq" id="WP_282911760.1">
    <property type="nucleotide sequence ID" value="NZ_JAGRPV010000001.1"/>
</dbReference>
<dbReference type="Pfam" id="PF12728">
    <property type="entry name" value="HTH_17"/>
    <property type="match status" value="1"/>
</dbReference>
<comment type="caution">
    <text evidence="2">The sequence shown here is derived from an EMBL/GenBank/DDBJ whole genome shotgun (WGS) entry which is preliminary data.</text>
</comment>
<dbReference type="Proteomes" id="UP001161691">
    <property type="component" value="Unassembled WGS sequence"/>
</dbReference>
<feature type="domain" description="Helix-turn-helix" evidence="1">
    <location>
        <begin position="96"/>
        <end position="138"/>
    </location>
</feature>
<dbReference type="InterPro" id="IPR009061">
    <property type="entry name" value="DNA-bd_dom_put_sf"/>
</dbReference>
<organism evidence="2 3">
    <name type="scientific">Cohnella hashimotonis</name>
    <dbReference type="NCBI Taxonomy" id="2826895"/>
    <lineage>
        <taxon>Bacteria</taxon>
        <taxon>Bacillati</taxon>
        <taxon>Bacillota</taxon>
        <taxon>Bacilli</taxon>
        <taxon>Bacillales</taxon>
        <taxon>Paenibacillaceae</taxon>
        <taxon>Cohnella</taxon>
    </lineage>
</organism>
<keyword evidence="3" id="KW-1185">Reference proteome</keyword>
<dbReference type="EMBL" id="JAGRPV010000001">
    <property type="protein sequence ID" value="MDI4649096.1"/>
    <property type="molecule type" value="Genomic_DNA"/>
</dbReference>
<dbReference type="SUPFAM" id="SSF46955">
    <property type="entry name" value="Putative DNA-binding domain"/>
    <property type="match status" value="1"/>
</dbReference>
<gene>
    <name evidence="2" type="ORF">KB449_29440</name>
</gene>
<protein>
    <submittedName>
        <fullName evidence="2">Helix-turn-helix domain-containing protein</fullName>
    </submittedName>
</protein>
<evidence type="ECO:0000313" key="3">
    <source>
        <dbReference type="Proteomes" id="UP001161691"/>
    </source>
</evidence>
<accession>A0ABT6TRD3</accession>
<evidence type="ECO:0000313" key="2">
    <source>
        <dbReference type="EMBL" id="MDI4649096.1"/>
    </source>
</evidence>
<dbReference type="InterPro" id="IPR041657">
    <property type="entry name" value="HTH_17"/>
</dbReference>
<sequence length="229" mass="25669">MYMFDVIEKEMAIAQAVALSENMKPYLQLEDAEKTTLLVKALANYIERSSTKNTTDVLQSIEQLLTTGNTPQALQRALLYMVTLGVDSAPASFRTFTTGEAARFFGVSVATINNWINQGRFQGVEKGERFKQARIPENAVYTAPTGANSTVAEVAQRYESEQARLGRNKPMTAVEELADRLNTVVHFEEKYGGTWEETLAKKSDLTPSEARDAEQWVSLLKFIEKRGDW</sequence>